<feature type="domain" description="AAA" evidence="1">
    <location>
        <begin position="4"/>
        <end position="166"/>
    </location>
</feature>
<gene>
    <name evidence="2" type="ORF">EZI54_11470</name>
</gene>
<dbReference type="PIRSF" id="PIRSF009320">
    <property type="entry name" value="Nuc_binding_HP_1000"/>
    <property type="match status" value="1"/>
</dbReference>
<dbReference type="EMBL" id="SJDL01000016">
    <property type="protein sequence ID" value="TBW55439.1"/>
    <property type="molecule type" value="Genomic_DNA"/>
</dbReference>
<dbReference type="Gene3D" id="3.40.50.300">
    <property type="entry name" value="P-loop containing nucleotide triphosphate hydrolases"/>
    <property type="match status" value="1"/>
</dbReference>
<keyword evidence="3" id="KW-1185">Reference proteome</keyword>
<organism evidence="2 3">
    <name type="scientific">Marinobacter halodurans</name>
    <dbReference type="NCBI Taxonomy" id="2528979"/>
    <lineage>
        <taxon>Bacteria</taxon>
        <taxon>Pseudomonadati</taxon>
        <taxon>Pseudomonadota</taxon>
        <taxon>Gammaproteobacteria</taxon>
        <taxon>Pseudomonadales</taxon>
        <taxon>Marinobacteraceae</taxon>
        <taxon>Marinobacter</taxon>
    </lineage>
</organism>
<evidence type="ECO:0000313" key="2">
    <source>
        <dbReference type="EMBL" id="TBW55439.1"/>
    </source>
</evidence>
<dbReference type="SUPFAM" id="SSF52540">
    <property type="entry name" value="P-loop containing nucleoside triphosphate hydrolases"/>
    <property type="match status" value="1"/>
</dbReference>
<dbReference type="InterPro" id="IPR027417">
    <property type="entry name" value="P-loop_NTPase"/>
</dbReference>
<dbReference type="Pfam" id="PF13614">
    <property type="entry name" value="AAA_31"/>
    <property type="match status" value="1"/>
</dbReference>
<dbReference type="InterPro" id="IPR025669">
    <property type="entry name" value="AAA_dom"/>
</dbReference>
<comment type="caution">
    <text evidence="2">The sequence shown here is derived from an EMBL/GenBank/DDBJ whole genome shotgun (WGS) entry which is preliminary data.</text>
</comment>
<dbReference type="InterPro" id="IPR050678">
    <property type="entry name" value="DNA_Partitioning_ATPase"/>
</dbReference>
<dbReference type="CDD" id="cd02042">
    <property type="entry name" value="ParAB_family"/>
    <property type="match status" value="1"/>
</dbReference>
<dbReference type="RefSeq" id="WP_131482026.1">
    <property type="nucleotide sequence ID" value="NZ_SJDL01000016.1"/>
</dbReference>
<sequence>MDVRVIAVMNQKGGVGKTTTSVNLSHALARSGQRVAVLDMDPQGQAGISLGFDNKRAGMDAVLLDSAAIDEVKVTARERLDLVVAGDRLANFEQVKEDGVQRGYRLLRAIEQSSLVDYDFVVIDCPPSSGLLGVNALFSAQELIIPVASDYLSLQGLSRMMQILRRTEGLSGRCIKTWLVSTRAQPRRNLTQEVRSRMLNYFPGGVLGTPIRENVALAECPSYGKTILDYKAKSAGARDYLSLAADIMGRRAVEHG</sequence>
<dbReference type="Proteomes" id="UP000313645">
    <property type="component" value="Unassembled WGS sequence"/>
</dbReference>
<evidence type="ECO:0000259" key="1">
    <source>
        <dbReference type="Pfam" id="PF13614"/>
    </source>
</evidence>
<name>A0ABY1ZNI3_9GAMM</name>
<reference evidence="2 3" key="1">
    <citation type="submission" date="2019-02" db="EMBL/GenBank/DDBJ databases">
        <title>Marinobacter halodurans sp. nov., a marine bacterium isolated from sea tidal flat.</title>
        <authorList>
            <person name="Yoo Y."/>
            <person name="Lee D.W."/>
            <person name="Kim B.S."/>
            <person name="Kim J.-J."/>
        </authorList>
    </citation>
    <scope>NUCLEOTIDE SEQUENCE [LARGE SCALE GENOMIC DNA]</scope>
    <source>
        <strain evidence="2 3">YJ-S3-2</strain>
    </source>
</reference>
<proteinExistence type="predicted"/>
<protein>
    <submittedName>
        <fullName evidence="2">ParA family protein</fullName>
    </submittedName>
</protein>
<accession>A0ABY1ZNI3</accession>
<dbReference type="PANTHER" id="PTHR13696:SF52">
    <property type="entry name" value="PARA FAMILY PROTEIN CT_582"/>
    <property type="match status" value="1"/>
</dbReference>
<evidence type="ECO:0000313" key="3">
    <source>
        <dbReference type="Proteomes" id="UP000313645"/>
    </source>
</evidence>
<dbReference type="PANTHER" id="PTHR13696">
    <property type="entry name" value="P-LOOP CONTAINING NUCLEOSIDE TRIPHOSPHATE HYDROLASE"/>
    <property type="match status" value="1"/>
</dbReference>